<organism evidence="2 3">
    <name type="scientific">Armillaria gallica</name>
    <name type="common">Bulbous honey fungus</name>
    <name type="synonym">Armillaria bulbosa</name>
    <dbReference type="NCBI Taxonomy" id="47427"/>
    <lineage>
        <taxon>Eukaryota</taxon>
        <taxon>Fungi</taxon>
        <taxon>Dikarya</taxon>
        <taxon>Basidiomycota</taxon>
        <taxon>Agaricomycotina</taxon>
        <taxon>Agaricomycetes</taxon>
        <taxon>Agaricomycetidae</taxon>
        <taxon>Agaricales</taxon>
        <taxon>Marasmiineae</taxon>
        <taxon>Physalacriaceae</taxon>
        <taxon>Armillaria</taxon>
    </lineage>
</organism>
<dbReference type="InParanoid" id="A0A2H3CM05"/>
<accession>A0A2H3CM05</accession>
<dbReference type="EMBL" id="KZ293776">
    <property type="protein sequence ID" value="PBK79428.1"/>
    <property type="molecule type" value="Genomic_DNA"/>
</dbReference>
<dbReference type="OrthoDB" id="3047549at2759"/>
<evidence type="ECO:0000256" key="1">
    <source>
        <dbReference type="SAM" id="Phobius"/>
    </source>
</evidence>
<proteinExistence type="predicted"/>
<keyword evidence="1" id="KW-0812">Transmembrane</keyword>
<name>A0A2H3CM05_ARMGA</name>
<keyword evidence="3" id="KW-1185">Reference proteome</keyword>
<protein>
    <submittedName>
        <fullName evidence="2">Uncharacterized protein</fullName>
    </submittedName>
</protein>
<keyword evidence="1" id="KW-1133">Transmembrane helix</keyword>
<evidence type="ECO:0000313" key="3">
    <source>
        <dbReference type="Proteomes" id="UP000217790"/>
    </source>
</evidence>
<keyword evidence="1" id="KW-0472">Membrane</keyword>
<gene>
    <name evidence="2" type="ORF">ARMGADRAFT_1069448</name>
</gene>
<evidence type="ECO:0000313" key="2">
    <source>
        <dbReference type="EMBL" id="PBK79428.1"/>
    </source>
</evidence>
<dbReference type="Proteomes" id="UP000217790">
    <property type="component" value="Unassembled WGS sequence"/>
</dbReference>
<sequence length="139" mass="15809">MDQEDQPSNNPNEWTTIALAVLSSANAGTVLYILFLVFHSTYPLGHALLRPLKPSSAVKTLNNTVKATIVRLRIEALTLKEKHFQAPQRLSLMIVSSWVGYVNDGRKIWATARGYQREIDKLKGELKVQHLHCRQYKIQ</sequence>
<feature type="transmembrane region" description="Helical" evidence="1">
    <location>
        <begin position="17"/>
        <end position="38"/>
    </location>
</feature>
<dbReference type="AlphaFoldDB" id="A0A2H3CM05"/>
<reference evidence="3" key="1">
    <citation type="journal article" date="2017" name="Nat. Ecol. Evol.">
        <title>Genome expansion and lineage-specific genetic innovations in the forest pathogenic fungi Armillaria.</title>
        <authorList>
            <person name="Sipos G."/>
            <person name="Prasanna A.N."/>
            <person name="Walter M.C."/>
            <person name="O'Connor E."/>
            <person name="Balint B."/>
            <person name="Krizsan K."/>
            <person name="Kiss B."/>
            <person name="Hess J."/>
            <person name="Varga T."/>
            <person name="Slot J."/>
            <person name="Riley R."/>
            <person name="Boka B."/>
            <person name="Rigling D."/>
            <person name="Barry K."/>
            <person name="Lee J."/>
            <person name="Mihaltcheva S."/>
            <person name="LaButti K."/>
            <person name="Lipzen A."/>
            <person name="Waldron R."/>
            <person name="Moloney N.M."/>
            <person name="Sperisen C."/>
            <person name="Kredics L."/>
            <person name="Vagvoelgyi C."/>
            <person name="Patrignani A."/>
            <person name="Fitzpatrick D."/>
            <person name="Nagy I."/>
            <person name="Doyle S."/>
            <person name="Anderson J.B."/>
            <person name="Grigoriev I.V."/>
            <person name="Gueldener U."/>
            <person name="Muensterkoetter M."/>
            <person name="Nagy L.G."/>
        </authorList>
    </citation>
    <scope>NUCLEOTIDE SEQUENCE [LARGE SCALE GENOMIC DNA]</scope>
    <source>
        <strain evidence="3">Ar21-2</strain>
    </source>
</reference>